<dbReference type="PANTHER" id="PTHR36984">
    <property type="entry name" value="CRISPR-ASSOCIATED ENDORIBONUCLEASE CAS6 1"/>
    <property type="match status" value="1"/>
</dbReference>
<dbReference type="AlphaFoldDB" id="C0QR06"/>
<proteinExistence type="predicted"/>
<dbReference type="PaxDb" id="123214-PERMA_1333"/>
<dbReference type="InterPro" id="IPR049435">
    <property type="entry name" value="Cas_Cas6_C"/>
</dbReference>
<keyword evidence="1" id="KW-0051">Antiviral defense</keyword>
<feature type="domain" description="CRISPR associated protein Cas6 C-terminal" evidence="2">
    <location>
        <begin position="136"/>
        <end position="263"/>
    </location>
</feature>
<dbReference type="InterPro" id="IPR010156">
    <property type="entry name" value="CRISPR-assoc_prot_Cas6"/>
</dbReference>
<dbReference type="eggNOG" id="COG1583">
    <property type="taxonomic scope" value="Bacteria"/>
</dbReference>
<dbReference type="GO" id="GO:0016788">
    <property type="term" value="F:hydrolase activity, acting on ester bonds"/>
    <property type="evidence" value="ECO:0007669"/>
    <property type="project" value="InterPro"/>
</dbReference>
<evidence type="ECO:0000259" key="2">
    <source>
        <dbReference type="Pfam" id="PF01881"/>
    </source>
</evidence>
<dbReference type="Gene3D" id="3.30.70.1890">
    <property type="match status" value="1"/>
</dbReference>
<evidence type="ECO:0000313" key="3">
    <source>
        <dbReference type="EMBL" id="ACO04364.1"/>
    </source>
</evidence>
<name>C0QR06_PERMH</name>
<dbReference type="EMBL" id="CP001230">
    <property type="protein sequence ID" value="ACO04364.1"/>
    <property type="molecule type" value="Genomic_DNA"/>
</dbReference>
<accession>C0QR06</accession>
<evidence type="ECO:0000256" key="1">
    <source>
        <dbReference type="ARBA" id="ARBA00023118"/>
    </source>
</evidence>
<dbReference type="CDD" id="cd21140">
    <property type="entry name" value="Cas6_I-like"/>
    <property type="match status" value="1"/>
</dbReference>
<dbReference type="Gene3D" id="3.30.70.1900">
    <property type="match status" value="1"/>
</dbReference>
<dbReference type="KEGG" id="pmx:PERMA_1333"/>
<dbReference type="Proteomes" id="UP000001366">
    <property type="component" value="Chromosome"/>
</dbReference>
<evidence type="ECO:0000313" key="4">
    <source>
        <dbReference type="Proteomes" id="UP000001366"/>
    </source>
</evidence>
<dbReference type="PANTHER" id="PTHR36984:SF3">
    <property type="entry name" value="CRISPR-ASSOCIATED ENDORIBONUCLEASE CAS6"/>
    <property type="match status" value="1"/>
</dbReference>
<keyword evidence="4" id="KW-1185">Reference proteome</keyword>
<reference evidence="3 4" key="1">
    <citation type="journal article" date="2009" name="J. Bacteriol.">
        <title>Complete and draft genome sequences of six members of the Aquificales.</title>
        <authorList>
            <person name="Reysenbach A.L."/>
            <person name="Hamamura N."/>
            <person name="Podar M."/>
            <person name="Griffiths E."/>
            <person name="Ferreira S."/>
            <person name="Hochstein R."/>
            <person name="Heidelberg J."/>
            <person name="Johnson J."/>
            <person name="Mead D."/>
            <person name="Pohorille A."/>
            <person name="Sarmiento M."/>
            <person name="Schweighofer K."/>
            <person name="Seshadri R."/>
            <person name="Voytek M.A."/>
        </authorList>
    </citation>
    <scope>NUCLEOTIDE SEQUENCE [LARGE SCALE GENOMIC DNA]</scope>
    <source>
        <strain evidence="4">DSM 14350 / EX-H1</strain>
    </source>
</reference>
<dbReference type="Pfam" id="PF01881">
    <property type="entry name" value="Cas_Cas6_C"/>
    <property type="match status" value="1"/>
</dbReference>
<dbReference type="RefSeq" id="WP_012676602.1">
    <property type="nucleotide sequence ID" value="NC_012440.1"/>
</dbReference>
<protein>
    <submittedName>
        <fullName evidence="3">Crispr-associated protein Cas6</fullName>
    </submittedName>
</protein>
<gene>
    <name evidence="3" type="primary">cas_2</name>
    <name evidence="3" type="ordered locus">PERMA_1333</name>
</gene>
<dbReference type="STRING" id="123214.PERMA_1333"/>
<dbReference type="HOGENOM" id="CLU_090947_0_0_0"/>
<dbReference type="NCBIfam" id="TIGR01877">
    <property type="entry name" value="cas_cas6"/>
    <property type="match status" value="1"/>
</dbReference>
<sequence length="265" mass="30731">MRIKIIIEAEKHPIIYRHRAVSFIKEALKKADIDYKEYLYRGKITKPFCFNIPSPKNVPSQKEEIQIDENFIIEDTVYSLNGSYLSLYVSASDYRFLISLFNGIKRMGAFDFSSDTNMLINGKKISWGIKKVIYLNERPIRSDRIIFKTNSPILVEDINDKPVLFSDKNFEKELNEITDRILRSEHIKGRGLEKPLKFKPLKMNKKVIKHTLKKFREKTGKPIMYLTGNYGIFELSGHPKDLEILYKIGIGNRTGQGFGMVEVVG</sequence>
<dbReference type="InterPro" id="IPR045747">
    <property type="entry name" value="CRISPR-assoc_prot_Cas6_N_sf"/>
</dbReference>
<dbReference type="GO" id="GO:0051607">
    <property type="term" value="P:defense response to virus"/>
    <property type="evidence" value="ECO:0007669"/>
    <property type="project" value="UniProtKB-KW"/>
</dbReference>
<organism evidence="3 4">
    <name type="scientific">Persephonella marina (strain DSM 14350 / EX-H1)</name>
    <dbReference type="NCBI Taxonomy" id="123214"/>
    <lineage>
        <taxon>Bacteria</taxon>
        <taxon>Pseudomonadati</taxon>
        <taxon>Aquificota</taxon>
        <taxon>Aquificia</taxon>
        <taxon>Aquificales</taxon>
        <taxon>Hydrogenothermaceae</taxon>
        <taxon>Persephonella</taxon>
    </lineage>
</organism>
<dbReference type="OrthoDB" id="45555at2"/>